<evidence type="ECO:0000256" key="9">
    <source>
        <dbReference type="ARBA" id="ARBA00023141"/>
    </source>
</evidence>
<dbReference type="EMBL" id="VSSQ01000032">
    <property type="protein sequence ID" value="MPL66533.1"/>
    <property type="molecule type" value="Genomic_DNA"/>
</dbReference>
<dbReference type="UniPathway" id="UPA00053">
    <property type="reaction ID" value="UER00088"/>
</dbReference>
<dbReference type="InterPro" id="IPR031322">
    <property type="entry name" value="Shikimate/glucono_kinase"/>
</dbReference>
<comment type="caution">
    <text evidence="11">The sequence shown here is derived from an EMBL/GenBank/DDBJ whole genome shotgun (WGS) entry which is preliminary data.</text>
</comment>
<dbReference type="PRINTS" id="PR01100">
    <property type="entry name" value="SHIKIMTKNASE"/>
</dbReference>
<accession>A0A644THZ1</accession>
<evidence type="ECO:0000256" key="7">
    <source>
        <dbReference type="ARBA" id="ARBA00022777"/>
    </source>
</evidence>
<dbReference type="GO" id="GO:0009073">
    <property type="term" value="P:aromatic amino acid family biosynthetic process"/>
    <property type="evidence" value="ECO:0007669"/>
    <property type="project" value="UniProtKB-KW"/>
</dbReference>
<dbReference type="AlphaFoldDB" id="A0A644THZ1"/>
<dbReference type="Gene3D" id="3.40.50.300">
    <property type="entry name" value="P-loop containing nucleotide triphosphate hydrolases"/>
    <property type="match status" value="1"/>
</dbReference>
<dbReference type="SUPFAM" id="SSF52540">
    <property type="entry name" value="P-loop containing nucleoside triphosphate hydrolases"/>
    <property type="match status" value="1"/>
</dbReference>
<name>A0A644THZ1_9ZZZZ</name>
<reference evidence="11" key="1">
    <citation type="submission" date="2019-08" db="EMBL/GenBank/DDBJ databases">
        <authorList>
            <person name="Kucharzyk K."/>
            <person name="Murdoch R.W."/>
            <person name="Higgins S."/>
            <person name="Loffler F."/>
        </authorList>
    </citation>
    <scope>NUCLEOTIDE SEQUENCE</scope>
</reference>
<dbReference type="Pfam" id="PF01202">
    <property type="entry name" value="SKI"/>
    <property type="match status" value="1"/>
</dbReference>
<dbReference type="EC" id="2.7.1.71" evidence="3"/>
<dbReference type="InterPro" id="IPR027417">
    <property type="entry name" value="P-loop_NTPase"/>
</dbReference>
<dbReference type="PROSITE" id="PS01128">
    <property type="entry name" value="SHIKIMATE_KINASE"/>
    <property type="match status" value="1"/>
</dbReference>
<keyword evidence="9" id="KW-0057">Aromatic amino acid biosynthesis</keyword>
<sequence>MISYPENPENPVPGRNPGKLALLGFMGCGKSSIGPLLALKLGVSYIDLDELIERREARTIGEIFLTRGEAVFRELEQASLAEVARRSEPCVLSCGGGIVLSELNRRVLRESFVSVWVDVPLEELLKRLENERKTRPLLARGDYPERAFALLGERRALYESASRYRYRWKKGEDAPTSAALIAGMLEG</sequence>
<keyword evidence="7 11" id="KW-0418">Kinase</keyword>
<evidence type="ECO:0000256" key="3">
    <source>
        <dbReference type="ARBA" id="ARBA00012154"/>
    </source>
</evidence>
<proteinExistence type="inferred from homology"/>
<evidence type="ECO:0000256" key="2">
    <source>
        <dbReference type="ARBA" id="ARBA00006997"/>
    </source>
</evidence>
<evidence type="ECO:0000313" key="11">
    <source>
        <dbReference type="EMBL" id="MPL66533.1"/>
    </source>
</evidence>
<comment type="similarity">
    <text evidence="2">Belongs to the shikimate kinase family.</text>
</comment>
<dbReference type="PANTHER" id="PTHR21087:SF16">
    <property type="entry name" value="SHIKIMATE KINASE 1, CHLOROPLASTIC"/>
    <property type="match status" value="1"/>
</dbReference>
<dbReference type="GO" id="GO:0005829">
    <property type="term" value="C:cytosol"/>
    <property type="evidence" value="ECO:0007669"/>
    <property type="project" value="TreeGrafter"/>
</dbReference>
<keyword evidence="6" id="KW-0547">Nucleotide-binding</keyword>
<evidence type="ECO:0000256" key="4">
    <source>
        <dbReference type="ARBA" id="ARBA00022605"/>
    </source>
</evidence>
<gene>
    <name evidence="11" type="primary">aroK_6</name>
    <name evidence="11" type="ORF">SDC9_12216</name>
</gene>
<keyword evidence="8" id="KW-0067">ATP-binding</keyword>
<dbReference type="GO" id="GO:0008652">
    <property type="term" value="P:amino acid biosynthetic process"/>
    <property type="evidence" value="ECO:0007669"/>
    <property type="project" value="UniProtKB-KW"/>
</dbReference>
<dbReference type="CDD" id="cd00464">
    <property type="entry name" value="SK"/>
    <property type="match status" value="1"/>
</dbReference>
<dbReference type="InterPro" id="IPR023000">
    <property type="entry name" value="Shikimate_kinase_CS"/>
</dbReference>
<keyword evidence="5 11" id="KW-0808">Transferase</keyword>
<dbReference type="GO" id="GO:0009423">
    <property type="term" value="P:chorismate biosynthetic process"/>
    <property type="evidence" value="ECO:0007669"/>
    <property type="project" value="UniProtKB-UniPathway"/>
</dbReference>
<evidence type="ECO:0000256" key="8">
    <source>
        <dbReference type="ARBA" id="ARBA00022840"/>
    </source>
</evidence>
<dbReference type="GO" id="GO:0005524">
    <property type="term" value="F:ATP binding"/>
    <property type="evidence" value="ECO:0007669"/>
    <property type="project" value="UniProtKB-KW"/>
</dbReference>
<dbReference type="InterPro" id="IPR000623">
    <property type="entry name" value="Shikimate_kinase/TSH1"/>
</dbReference>
<evidence type="ECO:0000256" key="5">
    <source>
        <dbReference type="ARBA" id="ARBA00022679"/>
    </source>
</evidence>
<protein>
    <recommendedName>
        <fullName evidence="3">shikimate kinase</fullName>
        <ecNumber evidence="3">2.7.1.71</ecNumber>
    </recommendedName>
</protein>
<keyword evidence="4" id="KW-0028">Amino-acid biosynthesis</keyword>
<organism evidence="11">
    <name type="scientific">bioreactor metagenome</name>
    <dbReference type="NCBI Taxonomy" id="1076179"/>
    <lineage>
        <taxon>unclassified sequences</taxon>
        <taxon>metagenomes</taxon>
        <taxon>ecological metagenomes</taxon>
    </lineage>
</organism>
<evidence type="ECO:0000256" key="1">
    <source>
        <dbReference type="ARBA" id="ARBA00004842"/>
    </source>
</evidence>
<dbReference type="PANTHER" id="PTHR21087">
    <property type="entry name" value="SHIKIMATE KINASE"/>
    <property type="match status" value="1"/>
</dbReference>
<comment type="pathway">
    <text evidence="1">Metabolic intermediate biosynthesis; chorismate biosynthesis; chorismate from D-erythrose 4-phosphate and phosphoenolpyruvate: step 5/7.</text>
</comment>
<dbReference type="HAMAP" id="MF_00109">
    <property type="entry name" value="Shikimate_kinase"/>
    <property type="match status" value="1"/>
</dbReference>
<comment type="catalytic activity">
    <reaction evidence="10">
        <text>shikimate + ATP = 3-phosphoshikimate + ADP + H(+)</text>
        <dbReference type="Rhea" id="RHEA:13121"/>
        <dbReference type="ChEBI" id="CHEBI:15378"/>
        <dbReference type="ChEBI" id="CHEBI:30616"/>
        <dbReference type="ChEBI" id="CHEBI:36208"/>
        <dbReference type="ChEBI" id="CHEBI:145989"/>
        <dbReference type="ChEBI" id="CHEBI:456216"/>
        <dbReference type="EC" id="2.7.1.71"/>
    </reaction>
</comment>
<evidence type="ECO:0000256" key="6">
    <source>
        <dbReference type="ARBA" id="ARBA00022741"/>
    </source>
</evidence>
<dbReference type="GO" id="GO:0004765">
    <property type="term" value="F:shikimate kinase activity"/>
    <property type="evidence" value="ECO:0007669"/>
    <property type="project" value="UniProtKB-EC"/>
</dbReference>
<evidence type="ECO:0000256" key="10">
    <source>
        <dbReference type="ARBA" id="ARBA00048567"/>
    </source>
</evidence>